<dbReference type="EMBL" id="HBUF01554792">
    <property type="protein sequence ID" value="CAG6760091.1"/>
    <property type="molecule type" value="Transcribed_RNA"/>
</dbReference>
<dbReference type="EMBL" id="HBUF01360535">
    <property type="protein sequence ID" value="CAG6720440.1"/>
    <property type="molecule type" value="Transcribed_RNA"/>
</dbReference>
<dbReference type="SUPFAM" id="SSF57903">
    <property type="entry name" value="FYVE/PHD zinc finger"/>
    <property type="match status" value="1"/>
</dbReference>
<dbReference type="InterPro" id="IPR039054">
    <property type="entry name" value="Int12_PHD"/>
</dbReference>
<dbReference type="GO" id="GO:0008270">
    <property type="term" value="F:zinc ion binding"/>
    <property type="evidence" value="ECO:0007669"/>
    <property type="project" value="UniProtKB-KW"/>
</dbReference>
<dbReference type="EMBL" id="HBUF01033306">
    <property type="protein sequence ID" value="CAG6615591.1"/>
    <property type="molecule type" value="Transcribed_RNA"/>
</dbReference>
<dbReference type="PANTHER" id="PTHR13415:SF2">
    <property type="entry name" value="INTEGRATOR COMPLEX SUBUNIT 12"/>
    <property type="match status" value="1"/>
</dbReference>
<dbReference type="CDD" id="cd15501">
    <property type="entry name" value="PHD_Int12"/>
    <property type="match status" value="1"/>
</dbReference>
<feature type="region of interest" description="Disordered" evidence="9">
    <location>
        <begin position="44"/>
        <end position="132"/>
    </location>
</feature>
<dbReference type="Pfam" id="PF00628">
    <property type="entry name" value="PHD"/>
    <property type="match status" value="1"/>
</dbReference>
<comment type="similarity">
    <text evidence="2">Belongs to the Integrator subunit 12 family.</text>
</comment>
<dbReference type="GO" id="GO:0034472">
    <property type="term" value="P:snRNA 3'-end processing"/>
    <property type="evidence" value="ECO:0007669"/>
    <property type="project" value="TreeGrafter"/>
</dbReference>
<comment type="subcellular location">
    <subcellularLocation>
        <location evidence="1">Nucleus</location>
    </subcellularLocation>
</comment>
<evidence type="ECO:0000256" key="4">
    <source>
        <dbReference type="ARBA" id="ARBA00022723"/>
    </source>
</evidence>
<evidence type="ECO:0000256" key="9">
    <source>
        <dbReference type="SAM" id="MobiDB-lite"/>
    </source>
</evidence>
<dbReference type="InterPro" id="IPR019786">
    <property type="entry name" value="Zinc_finger_PHD-type_CS"/>
</dbReference>
<evidence type="ECO:0000256" key="2">
    <source>
        <dbReference type="ARBA" id="ARBA00006009"/>
    </source>
</evidence>
<dbReference type="AlphaFoldDB" id="A0A8D8LRY4"/>
<evidence type="ECO:0000313" key="11">
    <source>
        <dbReference type="EMBL" id="CAG6615590.1"/>
    </source>
</evidence>
<evidence type="ECO:0000256" key="5">
    <source>
        <dbReference type="ARBA" id="ARBA00022771"/>
    </source>
</evidence>
<dbReference type="PROSITE" id="PS01359">
    <property type="entry name" value="ZF_PHD_1"/>
    <property type="match status" value="1"/>
</dbReference>
<feature type="compositionally biased region" description="Basic and acidic residues" evidence="9">
    <location>
        <begin position="287"/>
        <end position="297"/>
    </location>
</feature>
<dbReference type="PANTHER" id="PTHR13415">
    <property type="entry name" value="NUCLEAR FACTOR-RELATED"/>
    <property type="match status" value="1"/>
</dbReference>
<evidence type="ECO:0000256" key="1">
    <source>
        <dbReference type="ARBA" id="ARBA00004123"/>
    </source>
</evidence>
<keyword evidence="5 8" id="KW-0863">Zinc-finger</keyword>
<dbReference type="EMBL" id="HBUF01033305">
    <property type="protein sequence ID" value="CAG6615590.1"/>
    <property type="molecule type" value="Transcribed_RNA"/>
</dbReference>
<organism evidence="11">
    <name type="scientific">Cacopsylla melanoneura</name>
    <dbReference type="NCBI Taxonomy" id="428564"/>
    <lineage>
        <taxon>Eukaryota</taxon>
        <taxon>Metazoa</taxon>
        <taxon>Ecdysozoa</taxon>
        <taxon>Arthropoda</taxon>
        <taxon>Hexapoda</taxon>
        <taxon>Insecta</taxon>
        <taxon>Pterygota</taxon>
        <taxon>Neoptera</taxon>
        <taxon>Paraneoptera</taxon>
        <taxon>Hemiptera</taxon>
        <taxon>Sternorrhyncha</taxon>
        <taxon>Psylloidea</taxon>
        <taxon>Psyllidae</taxon>
        <taxon>Psyllinae</taxon>
        <taxon>Cacopsylla</taxon>
    </lineage>
</organism>
<feature type="domain" description="PHD-type" evidence="10">
    <location>
        <begin position="139"/>
        <end position="197"/>
    </location>
</feature>
<evidence type="ECO:0000256" key="6">
    <source>
        <dbReference type="ARBA" id="ARBA00022833"/>
    </source>
</evidence>
<dbReference type="GO" id="GO:0032039">
    <property type="term" value="C:integrator complex"/>
    <property type="evidence" value="ECO:0007669"/>
    <property type="project" value="TreeGrafter"/>
</dbReference>
<dbReference type="EMBL" id="HBUF01200869">
    <property type="protein sequence ID" value="CAG6661862.1"/>
    <property type="molecule type" value="Transcribed_RNA"/>
</dbReference>
<dbReference type="InterPro" id="IPR001965">
    <property type="entry name" value="Znf_PHD"/>
</dbReference>
<keyword evidence="7" id="KW-0539">Nucleus</keyword>
<dbReference type="PROSITE" id="PS50016">
    <property type="entry name" value="ZF_PHD_2"/>
    <property type="match status" value="1"/>
</dbReference>
<dbReference type="EMBL" id="HBUF01360533">
    <property type="protein sequence ID" value="CAG6720438.1"/>
    <property type="molecule type" value="Transcribed_RNA"/>
</dbReference>
<name>A0A8D8LRY4_9HEMI</name>
<feature type="region of interest" description="Disordered" evidence="9">
    <location>
        <begin position="202"/>
        <end position="297"/>
    </location>
</feature>
<dbReference type="SMART" id="SM00249">
    <property type="entry name" value="PHD"/>
    <property type="match status" value="1"/>
</dbReference>
<feature type="compositionally biased region" description="Low complexity" evidence="9">
    <location>
        <begin position="202"/>
        <end position="262"/>
    </location>
</feature>
<keyword evidence="6" id="KW-0862">Zinc</keyword>
<dbReference type="InterPro" id="IPR011011">
    <property type="entry name" value="Znf_FYVE_PHD"/>
</dbReference>
<evidence type="ECO:0000259" key="10">
    <source>
        <dbReference type="PROSITE" id="PS50016"/>
    </source>
</evidence>
<reference evidence="11" key="1">
    <citation type="submission" date="2021-05" db="EMBL/GenBank/DDBJ databases">
        <authorList>
            <person name="Alioto T."/>
            <person name="Alioto T."/>
            <person name="Gomez Garrido J."/>
        </authorList>
    </citation>
    <scope>NUCLEOTIDE SEQUENCE</scope>
</reference>
<feature type="compositionally biased region" description="Low complexity" evidence="9">
    <location>
        <begin position="49"/>
        <end position="67"/>
    </location>
</feature>
<evidence type="ECO:0000256" key="8">
    <source>
        <dbReference type="PROSITE-ProRule" id="PRU00146"/>
    </source>
</evidence>
<feature type="compositionally biased region" description="Low complexity" evidence="9">
    <location>
        <begin position="120"/>
        <end position="130"/>
    </location>
</feature>
<dbReference type="InterPro" id="IPR019787">
    <property type="entry name" value="Znf_PHD-finger"/>
</dbReference>
<dbReference type="EMBL" id="HBUF01360534">
    <property type="protein sequence ID" value="CAG6720439.1"/>
    <property type="molecule type" value="Transcribed_RNA"/>
</dbReference>
<protein>
    <recommendedName>
        <fullName evidence="3">Integrator complex subunit 12</fullName>
    </recommendedName>
</protein>
<evidence type="ECO:0000256" key="7">
    <source>
        <dbReference type="ARBA" id="ARBA00023242"/>
    </source>
</evidence>
<accession>A0A8D8LRY4</accession>
<sequence>MAVSIIELDDKLVKALKIMNNGYPNAAEQLKLLLDEAIKEKYGASRKPVSVLSKLTSSSSSSSKKLSGGNLSDEHGIKKPKSLPDSKMSKLLSKHTPSSPGSPPLISIPEDDIDMKSDESSQASSDSRGSPGLEIVDDYNKCFVCKNKRCGSGSGNKLIECAECHSSYHQECHTPPISDTDAADPRLIWYCVQCMRTMNKKTSATSLSSKSTSKSSSSGSGSKSTSSSGYYNNSSSSSSKYSSSTSKSGSSSSSSSKPVSGSGATTSSSLISADKRIQFMKKRAASKKPEPPKKGKK</sequence>
<dbReference type="InterPro" id="IPR013083">
    <property type="entry name" value="Znf_RING/FYVE/PHD"/>
</dbReference>
<dbReference type="Gene3D" id="3.30.40.10">
    <property type="entry name" value="Zinc/RING finger domain, C3HC4 (zinc finger)"/>
    <property type="match status" value="1"/>
</dbReference>
<keyword evidence="4" id="KW-0479">Metal-binding</keyword>
<dbReference type="InterPro" id="IPR051776">
    <property type="entry name" value="Integrator_subunit_12"/>
</dbReference>
<evidence type="ECO:0000256" key="3">
    <source>
        <dbReference type="ARBA" id="ARBA00016814"/>
    </source>
</evidence>
<dbReference type="EMBL" id="HBUF01554791">
    <property type="protein sequence ID" value="CAG6760090.1"/>
    <property type="molecule type" value="Transcribed_RNA"/>
</dbReference>
<proteinExistence type="inferred from homology"/>
<feature type="compositionally biased region" description="Basic and acidic residues" evidence="9">
    <location>
        <begin position="72"/>
        <end position="88"/>
    </location>
</feature>